<dbReference type="AlphaFoldDB" id="A0A1H9TZJ1"/>
<dbReference type="STRING" id="64702.SAMN05443377_13211"/>
<accession>A0A1H9TZJ1</accession>
<protein>
    <submittedName>
        <fullName evidence="4">Homocitrate synthase NifV</fullName>
    </submittedName>
</protein>
<comment type="similarity">
    <text evidence="2">Belongs to the alpha-IPM synthase/homocitrate synthase family.</text>
</comment>
<dbReference type="PANTHER" id="PTHR42880:SF1">
    <property type="entry name" value="ISOPROPYLMALATE_HOMOCITRATE_CITRAMALATE SYNTHASE FAMILY PROTEIN"/>
    <property type="match status" value="1"/>
</dbReference>
<dbReference type="Gene3D" id="1.10.238.260">
    <property type="match status" value="1"/>
</dbReference>
<evidence type="ECO:0000256" key="2">
    <source>
        <dbReference type="RuleBase" id="RU003523"/>
    </source>
</evidence>
<dbReference type="PROSITE" id="PS00815">
    <property type="entry name" value="AIPM_HOMOCIT_SYNTH_1"/>
    <property type="match status" value="1"/>
</dbReference>
<dbReference type="Pfam" id="PF00682">
    <property type="entry name" value="HMGL-like"/>
    <property type="match status" value="1"/>
</dbReference>
<dbReference type="Gene3D" id="3.20.20.70">
    <property type="entry name" value="Aldolase class I"/>
    <property type="match status" value="1"/>
</dbReference>
<dbReference type="SUPFAM" id="SSF51569">
    <property type="entry name" value="Aldolase"/>
    <property type="match status" value="1"/>
</dbReference>
<evidence type="ECO:0000313" key="5">
    <source>
        <dbReference type="Proteomes" id="UP000198815"/>
    </source>
</evidence>
<dbReference type="PROSITE" id="PS50991">
    <property type="entry name" value="PYR_CT"/>
    <property type="match status" value="1"/>
</dbReference>
<dbReference type="InterPro" id="IPR054691">
    <property type="entry name" value="LeuA/HCS_post-cat"/>
</dbReference>
<organism evidence="4 5">
    <name type="scientific">Propionibacterium cyclohexanicum</name>
    <dbReference type="NCBI Taxonomy" id="64702"/>
    <lineage>
        <taxon>Bacteria</taxon>
        <taxon>Bacillati</taxon>
        <taxon>Actinomycetota</taxon>
        <taxon>Actinomycetes</taxon>
        <taxon>Propionibacteriales</taxon>
        <taxon>Propionibacteriaceae</taxon>
        <taxon>Propionibacterium</taxon>
    </lineage>
</organism>
<feature type="domain" description="Pyruvate carboxyltransferase" evidence="3">
    <location>
        <begin position="3"/>
        <end position="262"/>
    </location>
</feature>
<dbReference type="PANTHER" id="PTHR42880">
    <property type="entry name" value="HOMOCITRATE SYNTHASE"/>
    <property type="match status" value="1"/>
</dbReference>
<dbReference type="EMBL" id="FOGZ01000032">
    <property type="protein sequence ID" value="SES02381.1"/>
    <property type="molecule type" value="Genomic_DNA"/>
</dbReference>
<proteinExistence type="inferred from homology"/>
<dbReference type="GO" id="GO:0019752">
    <property type="term" value="P:carboxylic acid metabolic process"/>
    <property type="evidence" value="ECO:0007669"/>
    <property type="project" value="InterPro"/>
</dbReference>
<dbReference type="InterPro" id="IPR002034">
    <property type="entry name" value="AIPM/Hcit_synth_CS"/>
</dbReference>
<gene>
    <name evidence="4" type="ORF">SAMN05443377_13211</name>
</gene>
<dbReference type="RefSeq" id="WP_091971276.1">
    <property type="nucleotide sequence ID" value="NZ_FOGZ01000032.1"/>
</dbReference>
<reference evidence="5" key="1">
    <citation type="submission" date="2016-10" db="EMBL/GenBank/DDBJ databases">
        <authorList>
            <person name="Varghese N."/>
            <person name="Submissions S."/>
        </authorList>
    </citation>
    <scope>NUCLEOTIDE SEQUENCE [LARGE SCALE GENOMIC DNA]</scope>
    <source>
        <strain evidence="5">DSM 16859</strain>
    </source>
</reference>
<dbReference type="GO" id="GO:0046912">
    <property type="term" value="F:acyltransferase activity, acyl groups converted into alkyl on transfer"/>
    <property type="evidence" value="ECO:0007669"/>
    <property type="project" value="InterPro"/>
</dbReference>
<dbReference type="InterPro" id="IPR000891">
    <property type="entry name" value="PYR_CT"/>
</dbReference>
<keyword evidence="1 2" id="KW-0808">Transferase</keyword>
<evidence type="ECO:0000256" key="1">
    <source>
        <dbReference type="ARBA" id="ARBA00022679"/>
    </source>
</evidence>
<evidence type="ECO:0000313" key="4">
    <source>
        <dbReference type="EMBL" id="SES02381.1"/>
    </source>
</evidence>
<keyword evidence="5" id="KW-1185">Reference proteome</keyword>
<dbReference type="InterPro" id="IPR013785">
    <property type="entry name" value="Aldolase_TIM"/>
</dbReference>
<sequence length="373" mass="39196">MHARLIDSTLREGSQAVVPYLSCDQKAAVIAGLGRIGVEEIELGHAVTELAYGSEPLAELMAIAARTAPGARRAIWCRARAQDIRTAAALGPEVVSFALPISDRHLATRLHKDRSWALDQIGRLVGVAREAGVGYVSIGLEDATRADPGFLAEVSACAQVAGADRLRIPDTVGICSPAQLAQLVRSVKAHFGAQLGVHVHNDFGMATAGAVAALEAGADWADVSVLGLGERAGISRLEEVAAWLSLRAGCHYDLLAARQTAEMLSGWVSRPIGAQDPVIGSGIFTAESGLHVAGLAADPANYEPYPPELVGAKRSLRIGRNSGRAAVAAIVPEAGDELLTMTARVRAEAARRDRALSPEELQALREDCARRPA</sequence>
<dbReference type="Proteomes" id="UP000198815">
    <property type="component" value="Unassembled WGS sequence"/>
</dbReference>
<dbReference type="Pfam" id="PF22617">
    <property type="entry name" value="HCS_D2"/>
    <property type="match status" value="1"/>
</dbReference>
<evidence type="ECO:0000259" key="3">
    <source>
        <dbReference type="PROSITE" id="PS50991"/>
    </source>
</evidence>
<dbReference type="PROSITE" id="PS00816">
    <property type="entry name" value="AIPM_HOMOCIT_SYNTH_2"/>
    <property type="match status" value="1"/>
</dbReference>
<name>A0A1H9TZJ1_9ACTN</name>
<dbReference type="OrthoDB" id="9784013at2"/>